<comment type="caution">
    <text evidence="1">The sequence shown here is derived from an EMBL/GenBank/DDBJ whole genome shotgun (WGS) entry which is preliminary data.</text>
</comment>
<sequence length="76" mass="8611">MWPWVLVQVQNATAVILGKKNRTVPLAHDAETYKERNHLERAINGLKRVRAVAARFDKRATNYCTTYCLIAALTGL</sequence>
<reference evidence="2" key="1">
    <citation type="journal article" date="2019" name="Int. J. Syst. Evol. Microbiol.">
        <title>The Global Catalogue of Microorganisms (GCM) 10K type strain sequencing project: providing services to taxonomists for standard genome sequencing and annotation.</title>
        <authorList>
            <consortium name="The Broad Institute Genomics Platform"/>
            <consortium name="The Broad Institute Genome Sequencing Center for Infectious Disease"/>
            <person name="Wu L."/>
            <person name="Ma J."/>
        </authorList>
    </citation>
    <scope>NUCLEOTIDE SEQUENCE [LARGE SCALE GENOMIC DNA]</scope>
    <source>
        <strain evidence="2">CGMCC 1.14966</strain>
    </source>
</reference>
<name>A0ABQ2A4M7_9BACT</name>
<dbReference type="Proteomes" id="UP000637774">
    <property type="component" value="Unassembled WGS sequence"/>
</dbReference>
<evidence type="ECO:0000313" key="1">
    <source>
        <dbReference type="EMBL" id="GGH86014.1"/>
    </source>
</evidence>
<accession>A0ABQ2A4M7</accession>
<dbReference type="EMBL" id="BMGY01000017">
    <property type="protein sequence ID" value="GGH86014.1"/>
    <property type="molecule type" value="Genomic_DNA"/>
</dbReference>
<evidence type="ECO:0008006" key="3">
    <source>
        <dbReference type="Google" id="ProtNLM"/>
    </source>
</evidence>
<evidence type="ECO:0000313" key="2">
    <source>
        <dbReference type="Proteomes" id="UP000637774"/>
    </source>
</evidence>
<gene>
    <name evidence="1" type="ORF">GCM10011495_21600</name>
</gene>
<proteinExistence type="predicted"/>
<keyword evidence="2" id="KW-1185">Reference proteome</keyword>
<organism evidence="1 2">
    <name type="scientific">Hymenobacter frigidus</name>
    <dbReference type="NCBI Taxonomy" id="1524095"/>
    <lineage>
        <taxon>Bacteria</taxon>
        <taxon>Pseudomonadati</taxon>
        <taxon>Bacteroidota</taxon>
        <taxon>Cytophagia</taxon>
        <taxon>Cytophagales</taxon>
        <taxon>Hymenobacteraceae</taxon>
        <taxon>Hymenobacter</taxon>
    </lineage>
</organism>
<protein>
    <recommendedName>
        <fullName evidence="3">Transposase DDE domain-containing protein</fullName>
    </recommendedName>
</protein>